<organism evidence="5 6">
    <name type="scientific">Crocosphaera chwakensis CCY0110</name>
    <dbReference type="NCBI Taxonomy" id="391612"/>
    <lineage>
        <taxon>Bacteria</taxon>
        <taxon>Bacillati</taxon>
        <taxon>Cyanobacteriota</taxon>
        <taxon>Cyanophyceae</taxon>
        <taxon>Oscillatoriophycideae</taxon>
        <taxon>Chroococcales</taxon>
        <taxon>Aphanothecaceae</taxon>
        <taxon>Crocosphaera</taxon>
        <taxon>Crocosphaera chwakensis</taxon>
    </lineage>
</organism>
<dbReference type="GO" id="GO:0015920">
    <property type="term" value="P:lipopolysaccharide transport"/>
    <property type="evidence" value="ECO:0007669"/>
    <property type="project" value="TreeGrafter"/>
</dbReference>
<dbReference type="EMBL" id="AAXW01000010">
    <property type="protein sequence ID" value="EAZ91993.1"/>
    <property type="molecule type" value="Genomic_DNA"/>
</dbReference>
<evidence type="ECO:0000313" key="6">
    <source>
        <dbReference type="Proteomes" id="UP000003781"/>
    </source>
</evidence>
<proteinExistence type="inferred from homology"/>
<dbReference type="OrthoDB" id="9786910at2"/>
<comment type="similarity">
    <text evidence="2">Belongs to the ABC-2 integral membrane protein family.</text>
</comment>
<sequence>MSQANRQPTRDKHKKPMPVVVYEPNSRVRHPIQLLQEMWYDLLASRELAWQLFQRDIQSQYRQSLLGVLWIFIPPLVTAVGLTFLREAKVLNLGETPIPYPVYVALSMTLWQTFLQTFNNTMGAARSAKSMLMKLNVPPEAFVISKIAQTLFNFLIQLIPIFFLFVWFKVGVTWTILIAPVAFIHLILFGTGLGLILSPFSCLYGDVNKAIGFVTRIWLFVTPVIYPQPREGLWSILVKINPVTPLLVTTRDLATTGEISNAAGFWIASAVAIIMTLVGWMFYRLSLPFLVERA</sequence>
<keyword evidence="3" id="KW-0813">Transport</keyword>
<feature type="transmembrane region" description="Helical" evidence="4">
    <location>
        <begin position="263"/>
        <end position="283"/>
    </location>
</feature>
<keyword evidence="4" id="KW-0472">Membrane</keyword>
<keyword evidence="6" id="KW-1185">Reference proteome</keyword>
<dbReference type="GO" id="GO:0005886">
    <property type="term" value="C:plasma membrane"/>
    <property type="evidence" value="ECO:0007669"/>
    <property type="project" value="UniProtKB-SubCell"/>
</dbReference>
<evidence type="ECO:0000313" key="5">
    <source>
        <dbReference type="EMBL" id="EAZ91993.1"/>
    </source>
</evidence>
<dbReference type="eggNOG" id="COG1682">
    <property type="taxonomic scope" value="Bacteria"/>
</dbReference>
<keyword evidence="4" id="KW-0812">Transmembrane</keyword>
<evidence type="ECO:0000256" key="2">
    <source>
        <dbReference type="ARBA" id="ARBA00007783"/>
    </source>
</evidence>
<feature type="transmembrane region" description="Helical" evidence="4">
    <location>
        <begin position="65"/>
        <end position="85"/>
    </location>
</feature>
<evidence type="ECO:0000256" key="3">
    <source>
        <dbReference type="ARBA" id="ARBA00022448"/>
    </source>
</evidence>
<feature type="transmembrane region" description="Helical" evidence="4">
    <location>
        <begin position="100"/>
        <end position="122"/>
    </location>
</feature>
<evidence type="ECO:0000256" key="4">
    <source>
        <dbReference type="SAM" id="Phobius"/>
    </source>
</evidence>
<comment type="caution">
    <text evidence="5">The sequence shown here is derived from an EMBL/GenBank/DDBJ whole genome shotgun (WGS) entry which is preliminary data.</text>
</comment>
<protein>
    <submittedName>
        <fullName evidence="5">Polysialic acid transport protein KpsM</fullName>
    </submittedName>
</protein>
<evidence type="ECO:0000256" key="1">
    <source>
        <dbReference type="ARBA" id="ARBA00004429"/>
    </source>
</evidence>
<dbReference type="RefSeq" id="WP_008275066.1">
    <property type="nucleotide sequence ID" value="NZ_AAXW01000010.1"/>
</dbReference>
<gene>
    <name evidence="5" type="ORF">CY0110_29999</name>
</gene>
<feature type="transmembrane region" description="Helical" evidence="4">
    <location>
        <begin position="174"/>
        <end position="198"/>
    </location>
</feature>
<dbReference type="AlphaFoldDB" id="A3INU5"/>
<accession>A3INU5</accession>
<dbReference type="PANTHER" id="PTHR30413">
    <property type="entry name" value="INNER MEMBRANE TRANSPORT PERMEASE"/>
    <property type="match status" value="1"/>
</dbReference>
<dbReference type="Proteomes" id="UP000003781">
    <property type="component" value="Unassembled WGS sequence"/>
</dbReference>
<feature type="transmembrane region" description="Helical" evidence="4">
    <location>
        <begin position="143"/>
        <end position="168"/>
    </location>
</feature>
<comment type="subcellular location">
    <subcellularLocation>
        <location evidence="1">Cell inner membrane</location>
        <topology evidence="1">Multi-pass membrane protein</topology>
    </subcellularLocation>
</comment>
<reference evidence="5 6" key="1">
    <citation type="submission" date="2007-03" db="EMBL/GenBank/DDBJ databases">
        <authorList>
            <person name="Stal L."/>
            <person name="Ferriera S."/>
            <person name="Johnson J."/>
            <person name="Kravitz S."/>
            <person name="Beeson K."/>
            <person name="Sutton G."/>
            <person name="Rogers Y.-H."/>
            <person name="Friedman R."/>
            <person name="Frazier M."/>
            <person name="Venter J.C."/>
        </authorList>
    </citation>
    <scope>NUCLEOTIDE SEQUENCE [LARGE SCALE GENOMIC DNA]</scope>
    <source>
        <strain evidence="5 6">CCY0110</strain>
    </source>
</reference>
<dbReference type="PANTHER" id="PTHR30413:SF8">
    <property type="entry name" value="TRANSPORT PERMEASE PROTEIN"/>
    <property type="match status" value="1"/>
</dbReference>
<name>A3INU5_9CHRO</name>
<keyword evidence="4" id="KW-1133">Transmembrane helix</keyword>